<accession>A0A2H5BLX8</accession>
<proteinExistence type="predicted"/>
<reference evidence="3" key="1">
    <citation type="submission" date="2017-11" db="EMBL/GenBank/DDBJ databases">
        <authorList>
            <person name="Han C.G."/>
        </authorList>
    </citation>
    <scope>NUCLEOTIDE SEQUENCE [LARGE SCALE GENOMIC DNA]</scope>
</reference>
<gene>
    <name evidence="2" type="ORF">SEA_ROWA_27</name>
</gene>
<evidence type="ECO:0000313" key="2">
    <source>
        <dbReference type="EMBL" id="AUG87291.1"/>
    </source>
</evidence>
<organism evidence="2 3">
    <name type="scientific">Streptomyces phage Rowa</name>
    <dbReference type="NCBI Taxonomy" id="2059883"/>
    <lineage>
        <taxon>Viruses</taxon>
        <taxon>Duplodnaviria</taxon>
        <taxon>Heunggongvirae</taxon>
        <taxon>Uroviricota</taxon>
        <taxon>Caudoviricetes</taxon>
        <taxon>Rowavirus</taxon>
        <taxon>Rowavirus rowa</taxon>
    </lineage>
</organism>
<feature type="compositionally biased region" description="Basic and acidic residues" evidence="1">
    <location>
        <begin position="106"/>
        <end position="118"/>
    </location>
</feature>
<evidence type="ECO:0000256" key="1">
    <source>
        <dbReference type="SAM" id="MobiDB-lite"/>
    </source>
</evidence>
<dbReference type="Proteomes" id="UP000240214">
    <property type="component" value="Segment"/>
</dbReference>
<sequence length="159" mass="17424">MDAERAELMATLADDGVKLNKRTAEAMSVQQLRAMISLMRPNTSVTLEGWHEVWHATHQPGTLPGFLNWVAENGYRLVQGDPMPPVDEESAWMALAGTEETPEEPTGDRIEWTEERPGVWKTATPEDGARLDSVIDDALANLGTSLADLRKAEGENGNA</sequence>
<feature type="region of interest" description="Disordered" evidence="1">
    <location>
        <begin position="98"/>
        <end position="127"/>
    </location>
</feature>
<keyword evidence="3" id="KW-1185">Reference proteome</keyword>
<name>A0A2H5BLX8_9CAUD</name>
<dbReference type="EMBL" id="MG593803">
    <property type="protein sequence ID" value="AUG87291.1"/>
    <property type="molecule type" value="Genomic_DNA"/>
</dbReference>
<protein>
    <submittedName>
        <fullName evidence="2">Uncharacterized protein</fullName>
    </submittedName>
</protein>
<evidence type="ECO:0000313" key="3">
    <source>
        <dbReference type="Proteomes" id="UP000240214"/>
    </source>
</evidence>